<proteinExistence type="predicted"/>
<gene>
    <name evidence="1" type="ORF">PCOR1329_LOCUS61633</name>
</gene>
<keyword evidence="2" id="KW-1185">Reference proteome</keyword>
<evidence type="ECO:0000313" key="1">
    <source>
        <dbReference type="EMBL" id="CAK0877618.1"/>
    </source>
</evidence>
<dbReference type="Proteomes" id="UP001189429">
    <property type="component" value="Unassembled WGS sequence"/>
</dbReference>
<sequence length="165" mass="17913">MQPWQCQWPLQPPEWGQLPPHYGHEQQDQAGLEPDAADLLQALLAGGLPEQDQGLLPPYPGHEQQDWGQLPPHCGHEQLGASLSWAEAVSALQSMHQAMTYDAMMRQAQAPVPSVHDHRPQSRATVAASAEGQAMEAAERALALLELEEEQRSAELTAPAGLTAP</sequence>
<reference evidence="1" key="1">
    <citation type="submission" date="2023-10" db="EMBL/GenBank/DDBJ databases">
        <authorList>
            <person name="Chen Y."/>
            <person name="Shah S."/>
            <person name="Dougan E. K."/>
            <person name="Thang M."/>
            <person name="Chan C."/>
        </authorList>
    </citation>
    <scope>NUCLEOTIDE SEQUENCE [LARGE SCALE GENOMIC DNA]</scope>
</reference>
<dbReference type="EMBL" id="CAUYUJ010017759">
    <property type="protein sequence ID" value="CAK0877618.1"/>
    <property type="molecule type" value="Genomic_DNA"/>
</dbReference>
<comment type="caution">
    <text evidence="1">The sequence shown here is derived from an EMBL/GenBank/DDBJ whole genome shotgun (WGS) entry which is preliminary data.</text>
</comment>
<name>A0ABN9VYI8_9DINO</name>
<evidence type="ECO:0000313" key="2">
    <source>
        <dbReference type="Proteomes" id="UP001189429"/>
    </source>
</evidence>
<accession>A0ABN9VYI8</accession>
<organism evidence="1 2">
    <name type="scientific">Prorocentrum cordatum</name>
    <dbReference type="NCBI Taxonomy" id="2364126"/>
    <lineage>
        <taxon>Eukaryota</taxon>
        <taxon>Sar</taxon>
        <taxon>Alveolata</taxon>
        <taxon>Dinophyceae</taxon>
        <taxon>Prorocentrales</taxon>
        <taxon>Prorocentraceae</taxon>
        <taxon>Prorocentrum</taxon>
    </lineage>
</organism>
<protein>
    <submittedName>
        <fullName evidence="1">Uncharacterized protein</fullName>
    </submittedName>
</protein>